<sequence length="105" mass="11975">MLTAQKLQMPPVMNKRPLDDPLGSVIKRNPELCGILPANQKLAFVDIGLDSSPRRRLILIREADGTLRHATASERDRLNQIFFPLPGRRLRTPMLFRDGNLEVFE</sequence>
<dbReference type="InterPro" id="IPR019374">
    <property type="entry name" value="Ribosomal_mS22"/>
</dbReference>
<accession>A0A5K3ERU6</accession>
<dbReference type="GO" id="GO:0003735">
    <property type="term" value="F:structural constituent of ribosome"/>
    <property type="evidence" value="ECO:0007669"/>
    <property type="project" value="TreeGrafter"/>
</dbReference>
<dbReference type="Pfam" id="PF10245">
    <property type="entry name" value="MRP-S22"/>
    <property type="match status" value="1"/>
</dbReference>
<reference evidence="2" key="1">
    <citation type="submission" date="2019-11" db="UniProtKB">
        <authorList>
            <consortium name="WormBaseParasite"/>
        </authorList>
    </citation>
    <scope>IDENTIFICATION</scope>
</reference>
<protein>
    <submittedName>
        <fullName evidence="2">GPI mannosyltransferase 1</fullName>
    </submittedName>
</protein>
<dbReference type="PANTHER" id="PTHR13071">
    <property type="entry name" value="MITOCHONDRIAL 28S RIBOSOMAL PROTEIN S22"/>
    <property type="match status" value="1"/>
</dbReference>
<proteinExistence type="predicted"/>
<dbReference type="PANTHER" id="PTHR13071:SF4">
    <property type="entry name" value="SMALL RIBOSOMAL SUBUNIT PROTEIN MS22"/>
    <property type="match status" value="1"/>
</dbReference>
<evidence type="ECO:0000256" key="1">
    <source>
        <dbReference type="SAM" id="MobiDB-lite"/>
    </source>
</evidence>
<dbReference type="GO" id="GO:0005763">
    <property type="term" value="C:mitochondrial small ribosomal subunit"/>
    <property type="evidence" value="ECO:0007669"/>
    <property type="project" value="TreeGrafter"/>
</dbReference>
<feature type="region of interest" description="Disordered" evidence="1">
    <location>
        <begin position="1"/>
        <end position="20"/>
    </location>
</feature>
<name>A0A5K3ERU6_MESCO</name>
<dbReference type="AlphaFoldDB" id="A0A5K3ERU6"/>
<dbReference type="WBParaSite" id="MCU_002235-RC">
    <property type="protein sequence ID" value="MCU_002235-RC"/>
    <property type="gene ID" value="MCU_002235"/>
</dbReference>
<evidence type="ECO:0000313" key="2">
    <source>
        <dbReference type="WBParaSite" id="MCU_002235-RC"/>
    </source>
</evidence>
<organism evidence="2">
    <name type="scientific">Mesocestoides corti</name>
    <name type="common">Flatworm</name>
    <dbReference type="NCBI Taxonomy" id="53468"/>
    <lineage>
        <taxon>Eukaryota</taxon>
        <taxon>Metazoa</taxon>
        <taxon>Spiralia</taxon>
        <taxon>Lophotrochozoa</taxon>
        <taxon>Platyhelminthes</taxon>
        <taxon>Cestoda</taxon>
        <taxon>Eucestoda</taxon>
        <taxon>Cyclophyllidea</taxon>
        <taxon>Mesocestoididae</taxon>
        <taxon>Mesocestoides</taxon>
    </lineage>
</organism>